<dbReference type="STRING" id="946677.SAMN05444484_10348"/>
<evidence type="ECO:0000313" key="2">
    <source>
        <dbReference type="Proteomes" id="UP000184028"/>
    </source>
</evidence>
<organism evidence="1 2">
    <name type="scientific">Flavobacterium chilense</name>
    <dbReference type="NCBI Taxonomy" id="946677"/>
    <lineage>
        <taxon>Bacteria</taxon>
        <taxon>Pseudomonadati</taxon>
        <taxon>Bacteroidota</taxon>
        <taxon>Flavobacteriia</taxon>
        <taxon>Flavobacteriales</taxon>
        <taxon>Flavobacteriaceae</taxon>
        <taxon>Flavobacterium</taxon>
    </lineage>
</organism>
<dbReference type="Proteomes" id="UP000184028">
    <property type="component" value="Unassembled WGS sequence"/>
</dbReference>
<name>A0A1M7ESJ6_9FLAO</name>
<dbReference type="RefSeq" id="WP_068845500.1">
    <property type="nucleotide sequence ID" value="NZ_FRBT01000003.1"/>
</dbReference>
<dbReference type="EMBL" id="FRBT01000003">
    <property type="protein sequence ID" value="SHL94459.1"/>
    <property type="molecule type" value="Genomic_DNA"/>
</dbReference>
<accession>A0A1M7ESJ6</accession>
<proteinExistence type="predicted"/>
<dbReference type="Gene3D" id="1.10.101.10">
    <property type="entry name" value="PGBD-like superfamily/PGBD"/>
    <property type="match status" value="1"/>
</dbReference>
<protein>
    <submittedName>
        <fullName evidence="1">Uncharacterized protein</fullName>
    </submittedName>
</protein>
<dbReference type="InterPro" id="IPR036366">
    <property type="entry name" value="PGBDSf"/>
</dbReference>
<gene>
    <name evidence="1" type="ORF">SAMN05444484_10348</name>
</gene>
<keyword evidence="2" id="KW-1185">Reference proteome</keyword>
<sequence length="1207" mass="135922">MSLHISKNAINNIPLTDENLTNDNIGGILLNEPLSTSKYLVKLAKNDVANQKLGLKYKSFGQHITILKMALTAIDAIYDEYTIPNELIATGIFDINLENAIKTFQGTTIFTANRSIDINGIVDSKTLLAIDAALSRDNIFDYEKKKYVGKVNSRSSFYIGSDISNPHPNYKIIIEGGDEITIEAKPEFGFSYINSGNDGKHVYGVPNEKFQTEIDKHPLVIAKNSKRAIEGIPPIKSIGLAKLDYNLEFANASVPMTNIQNELSKTAPLLFDDNGAKLYKLKEGDTISKIVLDNYYGGGDYAIMDPYNNVPIFTLKERIPFPEDKRGDDARFQFYHNLLYYYNSEKKGSEPVNEWGFRTNNYERYTIDHLDMVDIFDNEYKEEDPNTALPNYYRFLKKMEELNANSKMIFNPLGITTSFTTVPGENIRIPSRQFADTMYYFLNFRHDEMLVKKEPEDEASTVMDYIKNEALGDIVDLMSDSMDALSEIAEEVKEDAVSLYHETLDFFVSAYNFVIQTLVDYWPRGLGGKFGVGVGITWGIPVKTKADVEKSISRKMTKATELTLIYTDEQVFELSVEHAEGFSYGIGQYSGHGRSKKLFGAFAGFEATAGLTLTQSSEYEFPIRQNETALLTMVMNVFVGQVLQSASKIFTCLESLNLDPKHYITKLEVKYNLGIDAEVGALIGTKLKKGLDIPNSNVEDPTIQNATKSYGSVSNIFEKIPSIGVHGDISINAGAAYSYEAEYDDAPYTKGNKGRVFSKIKIENQYYIDGKIDLSLINNIFKSLIPGSEIQPTYIGKLFDKIEFDKKGIMLGTLYEFTRTGSPDSLTSDDFNFSDITYDEDDFTLKYLSGSNVSKEVSLHIGAYSGDADSPKTDGKYRLHMPTFHDMWIAGLNFAFTSVVAFKLFKGLELHKQVGIFDFDGKANNVTISDNSICDKIIQAMKKANIVKMEAKTIVAFVEKFLNHTKTELNLDLKMNIDFNEDSLLKNLLEFQLKKLYQKYVTFEGNYALGQILEKDIETKKAEIFKELKRQKIEEGKKQFELIYSKNKIPESNLDSLNLFIDKEISSKGDPHGNYFTVAARFLMGIFNANSYMNNYKLDKDEDYAITEIINLFSFIASLTGFEAKLDSSLNFGLDAEFKGGLFGAVVGGSVEGFVEINYKPTLYENGKITFLESNDPLKAVFTEIENILENITDDKRIKAKTLFQVL</sequence>
<dbReference type="AlphaFoldDB" id="A0A1M7ESJ6"/>
<dbReference type="OrthoDB" id="1409210at2"/>
<evidence type="ECO:0000313" key="1">
    <source>
        <dbReference type="EMBL" id="SHL94459.1"/>
    </source>
</evidence>
<reference evidence="2" key="1">
    <citation type="submission" date="2016-11" db="EMBL/GenBank/DDBJ databases">
        <authorList>
            <person name="Varghese N."/>
            <person name="Submissions S."/>
        </authorList>
    </citation>
    <scope>NUCLEOTIDE SEQUENCE [LARGE SCALE GENOMIC DNA]</scope>
    <source>
        <strain evidence="2">DSM 24724</strain>
    </source>
</reference>